<evidence type="ECO:0000313" key="3">
    <source>
        <dbReference type="Proteomes" id="UP000012015"/>
    </source>
</evidence>
<keyword evidence="3" id="KW-1185">Reference proteome</keyword>
<organism evidence="2 3">
    <name type="scientific">Paeniglutamicibacter gangotriensis Lz1y</name>
    <dbReference type="NCBI Taxonomy" id="1276920"/>
    <lineage>
        <taxon>Bacteria</taxon>
        <taxon>Bacillati</taxon>
        <taxon>Actinomycetota</taxon>
        <taxon>Actinomycetes</taxon>
        <taxon>Micrococcales</taxon>
        <taxon>Micrococcaceae</taxon>
        <taxon>Paeniglutamicibacter</taxon>
    </lineage>
</organism>
<evidence type="ECO:0000256" key="1">
    <source>
        <dbReference type="SAM" id="Phobius"/>
    </source>
</evidence>
<dbReference type="AlphaFoldDB" id="M7NM88"/>
<name>M7NM88_9MICC</name>
<sequence>MDIFWLTVYVLVWPVLVAGTLFVIVRAFYREWRQARAEGRGMV</sequence>
<feature type="transmembrane region" description="Helical" evidence="1">
    <location>
        <begin position="6"/>
        <end position="29"/>
    </location>
</feature>
<dbReference type="InterPro" id="IPR049820">
    <property type="entry name" value="Trnsprt_adja_ssu-like"/>
</dbReference>
<accession>M7NM88</accession>
<protein>
    <submittedName>
        <fullName evidence="2">Uncharacterized protein</fullName>
    </submittedName>
</protein>
<dbReference type="NCBIfam" id="NF038354">
    <property type="entry name" value="trnsprt_adja_43"/>
    <property type="match status" value="1"/>
</dbReference>
<dbReference type="Proteomes" id="UP000012015">
    <property type="component" value="Unassembled WGS sequence"/>
</dbReference>
<proteinExistence type="predicted"/>
<reference evidence="2 3" key="1">
    <citation type="journal article" date="2013" name="Genome Announc.">
        <title>Draft Genome Sequence of Arthrobacter gangotriensis Strain Lz1yT, Isolated from a Penguin Rookery Soil Sample Collected in Antarctica, near the Indian Station Dakshin Gangotri.</title>
        <authorList>
            <person name="Shivaji S."/>
            <person name="Ara S."/>
            <person name="Bandi S."/>
            <person name="Singh A."/>
            <person name="Kumar Pinnaka A."/>
        </authorList>
    </citation>
    <scope>NUCLEOTIDE SEQUENCE [LARGE SCALE GENOMIC DNA]</scope>
    <source>
        <strain evidence="2 3">Lz1y</strain>
    </source>
</reference>
<keyword evidence="1" id="KW-0812">Transmembrane</keyword>
<dbReference type="EMBL" id="AOCK01000002">
    <property type="protein sequence ID" value="EMQ99653.1"/>
    <property type="molecule type" value="Genomic_DNA"/>
</dbReference>
<gene>
    <name evidence="2" type="ORF">ADIAG_00753</name>
</gene>
<dbReference type="RefSeq" id="WP_007269960.1">
    <property type="nucleotide sequence ID" value="NZ_AOCK01000002.1"/>
</dbReference>
<keyword evidence="1" id="KW-0472">Membrane</keyword>
<evidence type="ECO:0000313" key="2">
    <source>
        <dbReference type="EMBL" id="EMQ99653.1"/>
    </source>
</evidence>
<comment type="caution">
    <text evidence="2">The sequence shown here is derived from an EMBL/GenBank/DDBJ whole genome shotgun (WGS) entry which is preliminary data.</text>
</comment>
<keyword evidence="1" id="KW-1133">Transmembrane helix</keyword>
<dbReference type="PATRIC" id="fig|1276920.7.peg.757"/>